<dbReference type="RefSeq" id="WP_106772647.1">
    <property type="nucleotide sequence ID" value="NZ_PXYK01000011.1"/>
</dbReference>
<keyword evidence="2" id="KW-0067">ATP-binding</keyword>
<dbReference type="EMBL" id="PXYK01000011">
    <property type="protein sequence ID" value="PSJ59572.1"/>
    <property type="molecule type" value="Genomic_DNA"/>
</dbReference>
<accession>A0A2P7SAP4</accession>
<dbReference type="Pfam" id="PF02954">
    <property type="entry name" value="HTH_8"/>
    <property type="match status" value="1"/>
</dbReference>
<keyword evidence="6" id="KW-1185">Reference proteome</keyword>
<dbReference type="InterPro" id="IPR002197">
    <property type="entry name" value="HTH_Fis"/>
</dbReference>
<evidence type="ECO:0000259" key="4">
    <source>
        <dbReference type="PROSITE" id="PS50045"/>
    </source>
</evidence>
<dbReference type="GO" id="GO:0006355">
    <property type="term" value="P:regulation of DNA-templated transcription"/>
    <property type="evidence" value="ECO:0007669"/>
    <property type="project" value="InterPro"/>
</dbReference>
<dbReference type="Pfam" id="PF02830">
    <property type="entry name" value="V4R"/>
    <property type="match status" value="1"/>
</dbReference>
<dbReference type="InterPro" id="IPR010523">
    <property type="entry name" value="XylR_N"/>
</dbReference>
<name>A0A2P7SAP4_9HYPH</name>
<dbReference type="Proteomes" id="UP000241229">
    <property type="component" value="Unassembled WGS sequence"/>
</dbReference>
<dbReference type="SUPFAM" id="SSF46689">
    <property type="entry name" value="Homeodomain-like"/>
    <property type="match status" value="1"/>
</dbReference>
<dbReference type="InterPro" id="IPR027417">
    <property type="entry name" value="P-loop_NTPase"/>
</dbReference>
<dbReference type="SMART" id="SM00989">
    <property type="entry name" value="V4R"/>
    <property type="match status" value="1"/>
</dbReference>
<protein>
    <recommendedName>
        <fullName evidence="4">Sigma-54 factor interaction domain-containing protein</fullName>
    </recommendedName>
</protein>
<evidence type="ECO:0000313" key="5">
    <source>
        <dbReference type="EMBL" id="PSJ59572.1"/>
    </source>
</evidence>
<gene>
    <name evidence="5" type="ORF">C7I84_13130</name>
</gene>
<dbReference type="Pfam" id="PF06505">
    <property type="entry name" value="XylR_N"/>
    <property type="match status" value="1"/>
</dbReference>
<sequence length="554" mass="59986">MKSCARAMTVRERPSEGNMKTLFEPSKVLDRGGKPTVRELLSGLAFNPTDGTIRLNGDRIVMQRAAVGVELRRELIRLLGPQETRVFLMRLGYFSGLADARFVRRNWPSLDPGDAFTAGTRLHTFSGVVRVETVYNDFDFRRKRFAGEFIWNDSVEAAEFVRLGLKAAEPVCWTQLGYASGYASEFLDTPIIYKEVECAAMGHACCRVVGKPAEGWGPDDPQVALFCERVIVQQDGAQPVQAGAATARTPAQGLTDLDRRILAPVVDRLESFAPMRLPVLIMGLPGTGRSRAARFLHDACGRRGDLRQVFGGQVDHDLCAEIARRNRGGRRGGAETIVIDGTENIPAEVQAHFVRAVEEGVVAGGPRILALAGFDPVAADGEASAIPPDLWYALSALTVRMPALAERKDKSALAAAVMPVLAARMGLPPRPIDQRAAEAIDSADWPGNLPQMRAVLGALLAAGRGDEPVLPAEIATELLRTRHHMSPPSAPRSDVRALLDRIFDEGGMSLQDFERSAYAAAVDRAGGNLSAAARLLGLTRPQLAYRLGAQDDRA</sequence>
<feature type="domain" description="Sigma-54 factor interaction" evidence="4">
    <location>
        <begin position="265"/>
        <end position="461"/>
    </location>
</feature>
<dbReference type="SUPFAM" id="SSF111126">
    <property type="entry name" value="Ligand-binding domain in the NO signalling and Golgi transport"/>
    <property type="match status" value="1"/>
</dbReference>
<evidence type="ECO:0000256" key="3">
    <source>
        <dbReference type="ARBA" id="ARBA00023012"/>
    </source>
</evidence>
<evidence type="ECO:0000256" key="2">
    <source>
        <dbReference type="ARBA" id="ARBA00022840"/>
    </source>
</evidence>
<dbReference type="SUPFAM" id="SSF52540">
    <property type="entry name" value="P-loop containing nucleoside triphosphate hydrolases"/>
    <property type="match status" value="1"/>
</dbReference>
<dbReference type="AlphaFoldDB" id="A0A2P7SAP4"/>
<evidence type="ECO:0000313" key="6">
    <source>
        <dbReference type="Proteomes" id="UP000241229"/>
    </source>
</evidence>
<dbReference type="Gene3D" id="3.30.1380.20">
    <property type="entry name" value="Trafficking protein particle complex subunit 3"/>
    <property type="match status" value="1"/>
</dbReference>
<dbReference type="PRINTS" id="PR01590">
    <property type="entry name" value="HTHFIS"/>
</dbReference>
<dbReference type="InterPro" id="IPR024096">
    <property type="entry name" value="NO_sig/Golgi_transp_ligand-bd"/>
</dbReference>
<keyword evidence="1" id="KW-0547">Nucleotide-binding</keyword>
<dbReference type="GO" id="GO:0005524">
    <property type="term" value="F:ATP binding"/>
    <property type="evidence" value="ECO:0007669"/>
    <property type="project" value="UniProtKB-KW"/>
</dbReference>
<dbReference type="Gene3D" id="3.40.50.300">
    <property type="entry name" value="P-loop containing nucleotide triphosphate hydrolases"/>
    <property type="match status" value="1"/>
</dbReference>
<dbReference type="PANTHER" id="PTHR32071">
    <property type="entry name" value="TRANSCRIPTIONAL REGULATORY PROTEIN"/>
    <property type="match status" value="1"/>
</dbReference>
<proteinExistence type="predicted"/>
<dbReference type="Gene3D" id="1.10.10.60">
    <property type="entry name" value="Homeodomain-like"/>
    <property type="match status" value="1"/>
</dbReference>
<keyword evidence="3" id="KW-0902">Two-component regulatory system</keyword>
<evidence type="ECO:0000256" key="1">
    <source>
        <dbReference type="ARBA" id="ARBA00022741"/>
    </source>
</evidence>
<dbReference type="GO" id="GO:0043565">
    <property type="term" value="F:sequence-specific DNA binding"/>
    <property type="evidence" value="ECO:0007669"/>
    <property type="project" value="InterPro"/>
</dbReference>
<dbReference type="GO" id="GO:0000160">
    <property type="term" value="P:phosphorelay signal transduction system"/>
    <property type="evidence" value="ECO:0007669"/>
    <property type="project" value="UniProtKB-KW"/>
</dbReference>
<reference evidence="5 6" key="1">
    <citation type="submission" date="2018-03" db="EMBL/GenBank/DDBJ databases">
        <title>The draft genome of Mesorhizobium sp. 6GN-30.</title>
        <authorList>
            <person name="Liu L."/>
            <person name="Li L."/>
            <person name="Wang T."/>
            <person name="Zhang X."/>
            <person name="Liang L."/>
        </authorList>
    </citation>
    <scope>NUCLEOTIDE SEQUENCE [LARGE SCALE GENOMIC DNA]</scope>
    <source>
        <strain evidence="5 6">6GN30</strain>
    </source>
</reference>
<dbReference type="InterPro" id="IPR009057">
    <property type="entry name" value="Homeodomain-like_sf"/>
</dbReference>
<dbReference type="PROSITE" id="PS50045">
    <property type="entry name" value="SIGMA54_INTERACT_4"/>
    <property type="match status" value="1"/>
</dbReference>
<dbReference type="Gene3D" id="1.10.8.60">
    <property type="match status" value="1"/>
</dbReference>
<dbReference type="OrthoDB" id="9770562at2"/>
<dbReference type="InterPro" id="IPR004096">
    <property type="entry name" value="V4R"/>
</dbReference>
<dbReference type="InterPro" id="IPR002078">
    <property type="entry name" value="Sigma_54_int"/>
</dbReference>
<organism evidence="5 6">
    <name type="scientific">Kumtagia ephedrae</name>
    <dbReference type="NCBI Taxonomy" id="2116701"/>
    <lineage>
        <taxon>Bacteria</taxon>
        <taxon>Pseudomonadati</taxon>
        <taxon>Pseudomonadota</taxon>
        <taxon>Alphaproteobacteria</taxon>
        <taxon>Hyphomicrobiales</taxon>
        <taxon>Phyllobacteriaceae</taxon>
        <taxon>Kumtagia</taxon>
    </lineage>
</organism>
<comment type="caution">
    <text evidence="5">The sequence shown here is derived from an EMBL/GenBank/DDBJ whole genome shotgun (WGS) entry which is preliminary data.</text>
</comment>